<dbReference type="EMBL" id="LAPZ01000007">
    <property type="protein sequence ID" value="OSY87655.1"/>
    <property type="molecule type" value="Genomic_DNA"/>
</dbReference>
<dbReference type="SUPFAM" id="SSF56317">
    <property type="entry name" value="Carbon-nitrogen hydrolase"/>
    <property type="match status" value="1"/>
</dbReference>
<evidence type="ECO:0000313" key="2">
    <source>
        <dbReference type="EMBL" id="OSY87655.1"/>
    </source>
</evidence>
<name>A0A1Y2PB30_9FLAO</name>
<dbReference type="CDD" id="cd01646">
    <property type="entry name" value="RT_Bac_retron_I"/>
    <property type="match status" value="1"/>
</dbReference>
<dbReference type="Proteomes" id="UP000194221">
    <property type="component" value="Unassembled WGS sequence"/>
</dbReference>
<dbReference type="Pfam" id="PF00078">
    <property type="entry name" value="RVT_1"/>
    <property type="match status" value="1"/>
</dbReference>
<dbReference type="RefSeq" id="WP_086030712.1">
    <property type="nucleotide sequence ID" value="NZ_LAPZ01000007.1"/>
</dbReference>
<dbReference type="Gene3D" id="3.60.110.10">
    <property type="entry name" value="Carbon-nitrogen hydrolase"/>
    <property type="match status" value="1"/>
</dbReference>
<dbReference type="AlphaFoldDB" id="A0A1Y2PB30"/>
<dbReference type="OrthoDB" id="9780724at2"/>
<comment type="caution">
    <text evidence="2">The sequence shown here is derived from an EMBL/GenBank/DDBJ whole genome shotgun (WGS) entry which is preliminary data.</text>
</comment>
<accession>A0A1Y2PB30</accession>
<sequence length="1021" mass="120917">MKKKTKFELKDIELAYRKLKSYVYYDNFSLLLRQQIAEFESSSNFEECLAKLVEFLNDPVNNRSYFEALLNEINYYVAPKKFSREPFNYGDNIISNNFTESSYLLEKVNYFFKGPIELHIISILWILKEGFVLHKEYHKDNYAYYLELNSESGNVVDGLRLFKPYFDQYQRWRDKGVDLAKNIVANDTDVVILALDIKEYYYNINYNLDLQDKIHQKITTELGIRGTLFTQMIFDINDAYQKICPKNSKAIMPIGILSSGILANWYLTDFDRKIKEELAPAYYGRYVDDILIVFSNTKILKTFDETKFNSPLEAFLHKFFVDRKIFKPKVEEKKTIHKSKNKDCICEEIKKEITYQFVDNELIEIQKDKIILYSFESKESQAVLDMFKKKIEQHSSAFWFLPNENDINDDFDESVYELNYTDTVNKLRSVSDIKQSKYGASIFLAKRIKVSLLSDNEKDDKTTEQILTFFKGIINLEFSNLWEKVLTYFVIVDDRKAFWKFFKETIYAIDSIKAFDNKKLKKEEIENIQKYLSEFLMNCCAMATALNPNFVTQNWWEDRCSRFRFSWFNSSFYKRVYSLKEEYVRANLLRNSFVVVPLLNYLKIANEEDVNLVKYDYLRTLNVELSKENLSFDKKKLRYAPRFIYLYEFNSIYFLRKLIFQAKNRHLKMFEDLEQKIYDKSFNAFFKVNYKYRNTYFDSKNGEEVSNYSENLKDYYFKIDKGFRDKNETLGYNTLEIPQSKKITNDLKIAVANTKVEKSNIAKSLFETPNTDKERRKDFIDLINGAEKVKADILILPEVSTPYRWLPILADQARRKQRAIIVGLEHIRINNMCYNLLATILPMEHNGIKDAIINFRLKNHYSPAETKLIKDRGKIVPKLSKALYNLFIWRGIHFSNYNCYELADIHHRALFKSKVDVLFASEYNQDVNYFSNIVETVSRDVHCYFVQANSSDFGDSRITRPAKTAIKDILRLKGGENSVVLLGKIDIKKLREFQKLRISGQDTKVFKNTPPDFDYLNVENR</sequence>
<proteinExistence type="predicted"/>
<dbReference type="InParanoid" id="A0A1Y2PB30"/>
<reference evidence="2 3" key="1">
    <citation type="submission" date="2015-03" db="EMBL/GenBank/DDBJ databases">
        <title>Genome sequence of Tenacibaculum sp. S2-2, isolated from intestinal microbiota of sea cucumber, Apostichopus japonicas.</title>
        <authorList>
            <person name="Shao Z."/>
            <person name="Wang L."/>
            <person name="Li X."/>
        </authorList>
    </citation>
    <scope>NUCLEOTIDE SEQUENCE [LARGE SCALE GENOMIC DNA]</scope>
    <source>
        <strain evidence="2 3">S2-2</strain>
    </source>
</reference>
<gene>
    <name evidence="2" type="ORF">WH52_09450</name>
</gene>
<dbReference type="STRING" id="1635173.WH52_09450"/>
<dbReference type="InterPro" id="IPR036526">
    <property type="entry name" value="C-N_Hydrolase_sf"/>
</dbReference>
<feature type="domain" description="CN hydrolase" evidence="1">
    <location>
        <begin position="747"/>
        <end position="1021"/>
    </location>
</feature>
<dbReference type="InterPro" id="IPR003010">
    <property type="entry name" value="C-N_Hydrolase"/>
</dbReference>
<dbReference type="PROSITE" id="PS50263">
    <property type="entry name" value="CN_HYDROLASE"/>
    <property type="match status" value="1"/>
</dbReference>
<organism evidence="2 3">
    <name type="scientific">Tenacibaculum holothuriorum</name>
    <dbReference type="NCBI Taxonomy" id="1635173"/>
    <lineage>
        <taxon>Bacteria</taxon>
        <taxon>Pseudomonadati</taxon>
        <taxon>Bacteroidota</taxon>
        <taxon>Flavobacteriia</taxon>
        <taxon>Flavobacteriales</taxon>
        <taxon>Flavobacteriaceae</taxon>
        <taxon>Tenacibaculum</taxon>
    </lineage>
</organism>
<evidence type="ECO:0000313" key="3">
    <source>
        <dbReference type="Proteomes" id="UP000194221"/>
    </source>
</evidence>
<protein>
    <recommendedName>
        <fullName evidence="1">CN hydrolase domain-containing protein</fullName>
    </recommendedName>
</protein>
<keyword evidence="3" id="KW-1185">Reference proteome</keyword>
<evidence type="ECO:0000259" key="1">
    <source>
        <dbReference type="PROSITE" id="PS50263"/>
    </source>
</evidence>
<dbReference type="InterPro" id="IPR000477">
    <property type="entry name" value="RT_dom"/>
</dbReference>